<accession>A0A371B914</accession>
<dbReference type="EMBL" id="QRGO01000001">
    <property type="protein sequence ID" value="RDV04060.1"/>
    <property type="molecule type" value="Genomic_DNA"/>
</dbReference>
<reference evidence="3" key="1">
    <citation type="submission" date="2018-08" db="EMBL/GenBank/DDBJ databases">
        <authorList>
            <person name="Kim S.-J."/>
            <person name="Jung G.-Y."/>
        </authorList>
    </citation>
    <scope>NUCLEOTIDE SEQUENCE [LARGE SCALE GENOMIC DNA]</scope>
    <source>
        <strain evidence="3">GY_H</strain>
    </source>
</reference>
<evidence type="ECO:0000313" key="3">
    <source>
        <dbReference type="Proteomes" id="UP000263993"/>
    </source>
</evidence>
<proteinExistence type="predicted"/>
<sequence>MRTRKQRSSQAVASDRRLHDEIEADVFEIWIGVSRLMSRLREPYTPFKASRRPARRRRHGPGEQRPENAAS</sequence>
<gene>
    <name evidence="2" type="ORF">DXH78_05345</name>
</gene>
<dbReference type="Proteomes" id="UP000263993">
    <property type="component" value="Unassembled WGS sequence"/>
</dbReference>
<evidence type="ECO:0000256" key="1">
    <source>
        <dbReference type="SAM" id="MobiDB-lite"/>
    </source>
</evidence>
<keyword evidence="3" id="KW-1185">Reference proteome</keyword>
<feature type="region of interest" description="Disordered" evidence="1">
    <location>
        <begin position="41"/>
        <end position="71"/>
    </location>
</feature>
<dbReference type="AlphaFoldDB" id="A0A371B914"/>
<name>A0A371B914_9BRAD</name>
<protein>
    <submittedName>
        <fullName evidence="2">Uncharacterized protein</fullName>
    </submittedName>
</protein>
<feature type="compositionally biased region" description="Basic residues" evidence="1">
    <location>
        <begin position="49"/>
        <end position="59"/>
    </location>
</feature>
<organism evidence="2 3">
    <name type="scientific">Undibacter mobilis</name>
    <dbReference type="NCBI Taxonomy" id="2292256"/>
    <lineage>
        <taxon>Bacteria</taxon>
        <taxon>Pseudomonadati</taxon>
        <taxon>Pseudomonadota</taxon>
        <taxon>Alphaproteobacteria</taxon>
        <taxon>Hyphomicrobiales</taxon>
        <taxon>Nitrobacteraceae</taxon>
        <taxon>Undibacter</taxon>
    </lineage>
</organism>
<comment type="caution">
    <text evidence="2">The sequence shown here is derived from an EMBL/GenBank/DDBJ whole genome shotgun (WGS) entry which is preliminary data.</text>
</comment>
<dbReference type="RefSeq" id="WP_115516086.1">
    <property type="nucleotide sequence ID" value="NZ_QRGO01000001.1"/>
</dbReference>
<feature type="compositionally biased region" description="Basic and acidic residues" evidence="1">
    <location>
        <begin position="60"/>
        <end position="71"/>
    </location>
</feature>
<evidence type="ECO:0000313" key="2">
    <source>
        <dbReference type="EMBL" id="RDV04060.1"/>
    </source>
</evidence>